<evidence type="ECO:0000313" key="7">
    <source>
        <dbReference type="EMBL" id="CAD8735012.1"/>
    </source>
</evidence>
<organism evidence="7">
    <name type="scientific">Hemiselmis andersenii</name>
    <name type="common">Cryptophyte alga</name>
    <dbReference type="NCBI Taxonomy" id="464988"/>
    <lineage>
        <taxon>Eukaryota</taxon>
        <taxon>Cryptophyceae</taxon>
        <taxon>Cryptomonadales</taxon>
        <taxon>Hemiselmidaceae</taxon>
        <taxon>Hemiselmis</taxon>
    </lineage>
</organism>
<dbReference type="GO" id="GO:0003735">
    <property type="term" value="F:structural constituent of ribosome"/>
    <property type="evidence" value="ECO:0007669"/>
    <property type="project" value="InterPro"/>
</dbReference>
<dbReference type="InterPro" id="IPR002671">
    <property type="entry name" value="Ribosomal_eL22"/>
</dbReference>
<dbReference type="PANTHER" id="PTHR10064">
    <property type="entry name" value="60S RIBOSOMAL PROTEIN L22"/>
    <property type="match status" value="1"/>
</dbReference>
<dbReference type="EMBL" id="HBFK01002472">
    <property type="protein sequence ID" value="CAD8735012.1"/>
    <property type="molecule type" value="Transcribed_RNA"/>
</dbReference>
<evidence type="ECO:0000256" key="5">
    <source>
        <dbReference type="ARBA" id="ARBA00041214"/>
    </source>
</evidence>
<dbReference type="PANTHER" id="PTHR10064:SF0">
    <property type="entry name" value="FI24544P1-RELATED"/>
    <property type="match status" value="1"/>
</dbReference>
<dbReference type="GO" id="GO:0003723">
    <property type="term" value="F:RNA binding"/>
    <property type="evidence" value="ECO:0007669"/>
    <property type="project" value="TreeGrafter"/>
</dbReference>
<gene>
    <name evidence="7" type="ORF">HAND1043_LOCUS1503</name>
</gene>
<sequence>MPPVKKGAPVKGKAGQKGKKSTLKFYLDCTTAETDSILDVSNFEKYLKENIKVMGKAGNLGDAVVVGKEKSKITVTSEMAFSKRYLKYLAKKYLKKHQMRDFLRVVSTNKSTYELKYYHIEQNDADEDSE</sequence>
<comment type="similarity">
    <text evidence="1">Belongs to the eukaryotic ribosomal protein eL22 family.</text>
</comment>
<dbReference type="InterPro" id="IPR038526">
    <property type="entry name" value="Ribosomal_eL22_sf"/>
</dbReference>
<dbReference type="GO" id="GO:0005840">
    <property type="term" value="C:ribosome"/>
    <property type="evidence" value="ECO:0007669"/>
    <property type="project" value="UniProtKB-KW"/>
</dbReference>
<evidence type="ECO:0000256" key="2">
    <source>
        <dbReference type="ARBA" id="ARBA00022980"/>
    </source>
</evidence>
<evidence type="ECO:0000256" key="4">
    <source>
        <dbReference type="ARBA" id="ARBA00040613"/>
    </source>
</evidence>
<name>A0A7S0TG10_HEMAN</name>
<dbReference type="GO" id="GO:0002181">
    <property type="term" value="P:cytoplasmic translation"/>
    <property type="evidence" value="ECO:0007669"/>
    <property type="project" value="TreeGrafter"/>
</dbReference>
<dbReference type="GO" id="GO:0005737">
    <property type="term" value="C:cytoplasm"/>
    <property type="evidence" value="ECO:0007669"/>
    <property type="project" value="UniProtKB-ARBA"/>
</dbReference>
<keyword evidence="3" id="KW-0687">Ribonucleoprotein</keyword>
<dbReference type="GO" id="GO:1990904">
    <property type="term" value="C:ribonucleoprotein complex"/>
    <property type="evidence" value="ECO:0007669"/>
    <property type="project" value="UniProtKB-KW"/>
</dbReference>
<evidence type="ECO:0000256" key="1">
    <source>
        <dbReference type="ARBA" id="ARBA00007817"/>
    </source>
</evidence>
<protein>
    <recommendedName>
        <fullName evidence="4">Large ribosomal subunit protein eL22</fullName>
    </recommendedName>
    <alternativeName>
        <fullName evidence="5">60S ribosomal protein L22</fullName>
    </alternativeName>
</protein>
<reference evidence="7" key="1">
    <citation type="submission" date="2021-01" db="EMBL/GenBank/DDBJ databases">
        <authorList>
            <person name="Corre E."/>
            <person name="Pelletier E."/>
            <person name="Niang G."/>
            <person name="Scheremetjew M."/>
            <person name="Finn R."/>
            <person name="Kale V."/>
            <person name="Holt S."/>
            <person name="Cochrane G."/>
            <person name="Meng A."/>
            <person name="Brown T."/>
            <person name="Cohen L."/>
        </authorList>
    </citation>
    <scope>NUCLEOTIDE SEQUENCE</scope>
    <source>
        <strain evidence="7">CCMP441</strain>
    </source>
</reference>
<evidence type="ECO:0000256" key="6">
    <source>
        <dbReference type="SAM" id="MobiDB-lite"/>
    </source>
</evidence>
<dbReference type="Pfam" id="PF01776">
    <property type="entry name" value="Ribosomal_L22e"/>
    <property type="match status" value="1"/>
</dbReference>
<proteinExistence type="inferred from homology"/>
<dbReference type="Gene3D" id="3.30.1360.210">
    <property type="match status" value="1"/>
</dbReference>
<dbReference type="FunFam" id="3.30.1360.210:FF:000001">
    <property type="entry name" value="60S ribosomal protein L22 1"/>
    <property type="match status" value="1"/>
</dbReference>
<keyword evidence="2" id="KW-0689">Ribosomal protein</keyword>
<evidence type="ECO:0000256" key="3">
    <source>
        <dbReference type="ARBA" id="ARBA00023274"/>
    </source>
</evidence>
<accession>A0A7S0TG10</accession>
<dbReference type="AlphaFoldDB" id="A0A7S0TG10"/>
<feature type="compositionally biased region" description="Low complexity" evidence="6">
    <location>
        <begin position="1"/>
        <end position="13"/>
    </location>
</feature>
<feature type="region of interest" description="Disordered" evidence="6">
    <location>
        <begin position="1"/>
        <end position="20"/>
    </location>
</feature>